<keyword evidence="3" id="KW-1185">Reference proteome</keyword>
<organism evidence="2 3">
    <name type="scientific">Amorphotheca resinae ATCC 22711</name>
    <dbReference type="NCBI Taxonomy" id="857342"/>
    <lineage>
        <taxon>Eukaryota</taxon>
        <taxon>Fungi</taxon>
        <taxon>Dikarya</taxon>
        <taxon>Ascomycota</taxon>
        <taxon>Pezizomycotina</taxon>
        <taxon>Leotiomycetes</taxon>
        <taxon>Helotiales</taxon>
        <taxon>Amorphothecaceae</taxon>
        <taxon>Amorphotheca</taxon>
    </lineage>
</organism>
<keyword evidence="1" id="KW-0472">Membrane</keyword>
<dbReference type="GeneID" id="36571701"/>
<feature type="transmembrane region" description="Helical" evidence="1">
    <location>
        <begin position="21"/>
        <end position="41"/>
    </location>
</feature>
<keyword evidence="1" id="KW-0812">Transmembrane</keyword>
<protein>
    <submittedName>
        <fullName evidence="2">Uncharacterized protein</fullName>
    </submittedName>
</protein>
<evidence type="ECO:0000313" key="3">
    <source>
        <dbReference type="Proteomes" id="UP000241818"/>
    </source>
</evidence>
<dbReference type="AlphaFoldDB" id="A0A2T3AV14"/>
<dbReference type="Proteomes" id="UP000241818">
    <property type="component" value="Unassembled WGS sequence"/>
</dbReference>
<accession>A0A2T3AV14</accession>
<proteinExistence type="predicted"/>
<sequence>MEQMDERTNERKYGAGVSHRVYLAISRISFLFALLLLAFRYGTPLLCKFAPTKIQIGIADSLHLSFVFHNM</sequence>
<evidence type="ECO:0000313" key="2">
    <source>
        <dbReference type="EMBL" id="PSS12511.1"/>
    </source>
</evidence>
<dbReference type="EMBL" id="KZ679015">
    <property type="protein sequence ID" value="PSS12511.1"/>
    <property type="molecule type" value="Genomic_DNA"/>
</dbReference>
<gene>
    <name evidence="2" type="ORF">M430DRAFT_171936</name>
</gene>
<reference evidence="2 3" key="1">
    <citation type="journal article" date="2018" name="New Phytol.">
        <title>Comparative genomics and transcriptomics depict ericoid mycorrhizal fungi as versatile saprotrophs and plant mutualists.</title>
        <authorList>
            <person name="Martino E."/>
            <person name="Morin E."/>
            <person name="Grelet G.A."/>
            <person name="Kuo A."/>
            <person name="Kohler A."/>
            <person name="Daghino S."/>
            <person name="Barry K.W."/>
            <person name="Cichocki N."/>
            <person name="Clum A."/>
            <person name="Dockter R.B."/>
            <person name="Hainaut M."/>
            <person name="Kuo R.C."/>
            <person name="LaButti K."/>
            <person name="Lindahl B.D."/>
            <person name="Lindquist E.A."/>
            <person name="Lipzen A."/>
            <person name="Khouja H.R."/>
            <person name="Magnuson J."/>
            <person name="Murat C."/>
            <person name="Ohm R.A."/>
            <person name="Singer S.W."/>
            <person name="Spatafora J.W."/>
            <person name="Wang M."/>
            <person name="Veneault-Fourrey C."/>
            <person name="Henrissat B."/>
            <person name="Grigoriev I.V."/>
            <person name="Martin F.M."/>
            <person name="Perotto S."/>
        </authorList>
    </citation>
    <scope>NUCLEOTIDE SEQUENCE [LARGE SCALE GENOMIC DNA]</scope>
    <source>
        <strain evidence="2 3">ATCC 22711</strain>
    </source>
</reference>
<evidence type="ECO:0000256" key="1">
    <source>
        <dbReference type="SAM" id="Phobius"/>
    </source>
</evidence>
<keyword evidence="1" id="KW-1133">Transmembrane helix</keyword>
<dbReference type="RefSeq" id="XP_024718509.1">
    <property type="nucleotide sequence ID" value="XM_024863620.1"/>
</dbReference>
<name>A0A2T3AV14_AMORE</name>
<dbReference type="InParanoid" id="A0A2T3AV14"/>